<reference evidence="2 3" key="1">
    <citation type="journal article" date="2021" name="Elife">
        <title>Chloroplast acquisition without the gene transfer in kleptoplastic sea slugs, Plakobranchus ocellatus.</title>
        <authorList>
            <person name="Maeda T."/>
            <person name="Takahashi S."/>
            <person name="Yoshida T."/>
            <person name="Shimamura S."/>
            <person name="Takaki Y."/>
            <person name="Nagai Y."/>
            <person name="Toyoda A."/>
            <person name="Suzuki Y."/>
            <person name="Arimoto A."/>
            <person name="Ishii H."/>
            <person name="Satoh N."/>
            <person name="Nishiyama T."/>
            <person name="Hasebe M."/>
            <person name="Maruyama T."/>
            <person name="Minagawa J."/>
            <person name="Obokata J."/>
            <person name="Shigenobu S."/>
        </authorList>
    </citation>
    <scope>NUCLEOTIDE SEQUENCE [LARGE SCALE GENOMIC DNA]</scope>
</reference>
<feature type="region of interest" description="Disordered" evidence="1">
    <location>
        <begin position="1"/>
        <end position="31"/>
    </location>
</feature>
<accession>A0AAV4CGB2</accession>
<organism evidence="2 3">
    <name type="scientific">Plakobranchus ocellatus</name>
    <dbReference type="NCBI Taxonomy" id="259542"/>
    <lineage>
        <taxon>Eukaryota</taxon>
        <taxon>Metazoa</taxon>
        <taxon>Spiralia</taxon>
        <taxon>Lophotrochozoa</taxon>
        <taxon>Mollusca</taxon>
        <taxon>Gastropoda</taxon>
        <taxon>Heterobranchia</taxon>
        <taxon>Euthyneura</taxon>
        <taxon>Panpulmonata</taxon>
        <taxon>Sacoglossa</taxon>
        <taxon>Placobranchoidea</taxon>
        <taxon>Plakobranchidae</taxon>
        <taxon>Plakobranchus</taxon>
    </lineage>
</organism>
<dbReference type="AlphaFoldDB" id="A0AAV4CGB2"/>
<evidence type="ECO:0000313" key="2">
    <source>
        <dbReference type="EMBL" id="GFO30770.1"/>
    </source>
</evidence>
<comment type="caution">
    <text evidence="2">The sequence shown here is derived from an EMBL/GenBank/DDBJ whole genome shotgun (WGS) entry which is preliminary data.</text>
</comment>
<keyword evidence="3" id="KW-1185">Reference proteome</keyword>
<sequence length="150" mass="16406">MGKKSPPGSSCSSFLAPPSSPSSSGCLPPTSPPLELLPSTRGQFDPCGYLRIVMISTVKFVFPGRYQNVCNVSHKDCQVVKETSPFGRLSSILPACFTILRWINEGNHNSKLPMREGTGPPVSLQHRTSLVTEKVRTKGMLEFLSKWALK</sequence>
<evidence type="ECO:0000256" key="1">
    <source>
        <dbReference type="SAM" id="MobiDB-lite"/>
    </source>
</evidence>
<evidence type="ECO:0000313" key="3">
    <source>
        <dbReference type="Proteomes" id="UP000735302"/>
    </source>
</evidence>
<dbReference type="PROSITE" id="PS51257">
    <property type="entry name" value="PROKAR_LIPOPROTEIN"/>
    <property type="match status" value="1"/>
</dbReference>
<name>A0AAV4CGB2_9GAST</name>
<dbReference type="Proteomes" id="UP000735302">
    <property type="component" value="Unassembled WGS sequence"/>
</dbReference>
<proteinExistence type="predicted"/>
<dbReference type="EMBL" id="BLXT01006265">
    <property type="protein sequence ID" value="GFO30770.1"/>
    <property type="molecule type" value="Genomic_DNA"/>
</dbReference>
<protein>
    <submittedName>
        <fullName evidence="2">Uncharacterized protein</fullName>
    </submittedName>
</protein>
<gene>
    <name evidence="2" type="ORF">PoB_005727500</name>
</gene>